<keyword evidence="6 13" id="KW-1133">Transmembrane helix</keyword>
<evidence type="ECO:0000256" key="5">
    <source>
        <dbReference type="ARBA" id="ARBA00022859"/>
    </source>
</evidence>
<comment type="caution">
    <text evidence="15">The sequence shown here is derived from an EMBL/GenBank/DDBJ whole genome shotgun (WGS) entry which is preliminary data.</text>
</comment>
<dbReference type="Pfam" id="PF15330">
    <property type="entry name" value="SIT"/>
    <property type="match status" value="1"/>
</dbReference>
<sequence length="309" mass="33945">MGLYFPGSAAITGPAAVRGPVGGRLAVQCRYGHGWETYHKWWCRGAVWSYCHILVHTDGSEREAKGDRVSIKDNWKLQTFTVTMEKLRRNDTDTYWCGIERTGVDLGVIVKVAIDPAPTTVPTSTTPSTTMSTVQAETKGSPTVISYHSSDSSNSMRLSILIPLIVAVLLLILVAALFLALRKMRQQKKEDLGFLSKVVQPSEREGDICYANLALQSTSTSHKSSQKKGCTKPSSSAPDDQPEVVYVTMAPLPKEEIPYADLSLDLLNQEATYCNMSFHVAHVPSRSQEESTEYSSIRPGLQAPLSHPT</sequence>
<dbReference type="Pfam" id="PF07686">
    <property type="entry name" value="V-set"/>
    <property type="match status" value="1"/>
</dbReference>
<keyword evidence="8" id="KW-1015">Disulfide bond</keyword>
<feature type="transmembrane region" description="Helical" evidence="13">
    <location>
        <begin position="160"/>
        <end position="181"/>
    </location>
</feature>
<gene>
    <name evidence="15" type="ORF">BN2614_LOCUS1</name>
</gene>
<keyword evidence="16" id="KW-1185">Reference proteome</keyword>
<proteinExistence type="inferred from homology"/>
<evidence type="ECO:0000256" key="9">
    <source>
        <dbReference type="ARBA" id="ARBA00023170"/>
    </source>
</evidence>
<evidence type="ECO:0000256" key="7">
    <source>
        <dbReference type="ARBA" id="ARBA00023136"/>
    </source>
</evidence>
<dbReference type="CDD" id="cd05716">
    <property type="entry name" value="IgV_pIgR_like"/>
    <property type="match status" value="1"/>
</dbReference>
<evidence type="ECO:0000259" key="14">
    <source>
        <dbReference type="Pfam" id="PF07686"/>
    </source>
</evidence>
<keyword evidence="4" id="KW-0732">Signal</keyword>
<organism evidence="15 16">
    <name type="scientific">Gulo gulo</name>
    <name type="common">Wolverine</name>
    <name type="synonym">Gluton</name>
    <dbReference type="NCBI Taxonomy" id="48420"/>
    <lineage>
        <taxon>Eukaryota</taxon>
        <taxon>Metazoa</taxon>
        <taxon>Chordata</taxon>
        <taxon>Craniata</taxon>
        <taxon>Vertebrata</taxon>
        <taxon>Euteleostomi</taxon>
        <taxon>Mammalia</taxon>
        <taxon>Eutheria</taxon>
        <taxon>Laurasiatheria</taxon>
        <taxon>Carnivora</taxon>
        <taxon>Caniformia</taxon>
        <taxon>Musteloidea</taxon>
        <taxon>Mustelidae</taxon>
        <taxon>Guloninae</taxon>
        <taxon>Gulo</taxon>
    </lineage>
</organism>
<dbReference type="GO" id="GO:0005886">
    <property type="term" value="C:plasma membrane"/>
    <property type="evidence" value="ECO:0007669"/>
    <property type="project" value="UniProtKB-SubCell"/>
</dbReference>
<keyword evidence="2" id="KW-1003">Cell membrane</keyword>
<dbReference type="PANTHER" id="PTHR11860:SF101">
    <property type="entry name" value="CMRF35-LIKE MOLECULE 1"/>
    <property type="match status" value="1"/>
</dbReference>
<feature type="region of interest" description="Disordered" evidence="12">
    <location>
        <begin position="220"/>
        <end position="243"/>
    </location>
</feature>
<evidence type="ECO:0000256" key="1">
    <source>
        <dbReference type="ARBA" id="ARBA00004251"/>
    </source>
</evidence>
<comment type="subcellular location">
    <subcellularLocation>
        <location evidence="1">Cell membrane</location>
        <topology evidence="1">Single-pass type I membrane protein</topology>
    </subcellularLocation>
</comment>
<dbReference type="GO" id="GO:0004888">
    <property type="term" value="F:transmembrane signaling receptor activity"/>
    <property type="evidence" value="ECO:0007669"/>
    <property type="project" value="TreeGrafter"/>
</dbReference>
<dbReference type="InterPro" id="IPR013106">
    <property type="entry name" value="Ig_V-set"/>
</dbReference>
<dbReference type="Gene3D" id="2.60.40.10">
    <property type="entry name" value="Immunoglobulins"/>
    <property type="match status" value="1"/>
</dbReference>
<dbReference type="GO" id="GO:0002376">
    <property type="term" value="P:immune system process"/>
    <property type="evidence" value="ECO:0007669"/>
    <property type="project" value="UniProtKB-KW"/>
</dbReference>
<dbReference type="InterPro" id="IPR013783">
    <property type="entry name" value="Ig-like_fold"/>
</dbReference>
<evidence type="ECO:0000256" key="3">
    <source>
        <dbReference type="ARBA" id="ARBA00022692"/>
    </source>
</evidence>
<keyword evidence="7 13" id="KW-0472">Membrane</keyword>
<name>A0A9X9M8T5_GULGU</name>
<dbReference type="PANTHER" id="PTHR11860">
    <property type="entry name" value="POLYMERIC-IMMUNOGLOBULIN RECEPTOR"/>
    <property type="match status" value="1"/>
</dbReference>
<evidence type="ECO:0000256" key="4">
    <source>
        <dbReference type="ARBA" id="ARBA00022729"/>
    </source>
</evidence>
<evidence type="ECO:0000256" key="8">
    <source>
        <dbReference type="ARBA" id="ARBA00023157"/>
    </source>
</evidence>
<evidence type="ECO:0000256" key="10">
    <source>
        <dbReference type="ARBA" id="ARBA00023319"/>
    </source>
</evidence>
<dbReference type="AlphaFoldDB" id="A0A9X9M8T5"/>
<dbReference type="SUPFAM" id="SSF48726">
    <property type="entry name" value="Immunoglobulin"/>
    <property type="match status" value="1"/>
</dbReference>
<reference evidence="15 16" key="1">
    <citation type="submission" date="2018-10" db="EMBL/GenBank/DDBJ databases">
        <authorList>
            <person name="Ekblom R."/>
            <person name="Jareborg N."/>
        </authorList>
    </citation>
    <scope>NUCLEOTIDE SEQUENCE [LARGE SCALE GENOMIC DNA]</scope>
    <source>
        <tissue evidence="15">Muscle</tissue>
    </source>
</reference>
<comment type="similarity">
    <text evidence="11">Belongs to the CD300 family.</text>
</comment>
<dbReference type="FunFam" id="2.60.40.10:FF:000370">
    <property type="entry name" value="CMRF35-like molecule 1"/>
    <property type="match status" value="1"/>
</dbReference>
<evidence type="ECO:0000256" key="2">
    <source>
        <dbReference type="ARBA" id="ARBA00022475"/>
    </source>
</evidence>
<keyword evidence="5" id="KW-0391">Immunity</keyword>
<evidence type="ECO:0000256" key="11">
    <source>
        <dbReference type="ARBA" id="ARBA00043958"/>
    </source>
</evidence>
<feature type="region of interest" description="Disordered" evidence="12">
    <location>
        <begin position="287"/>
        <end position="309"/>
    </location>
</feature>
<accession>A0A9X9M8T5</accession>
<evidence type="ECO:0000256" key="13">
    <source>
        <dbReference type="SAM" id="Phobius"/>
    </source>
</evidence>
<evidence type="ECO:0000313" key="15">
    <source>
        <dbReference type="EMBL" id="VCX39428.1"/>
    </source>
</evidence>
<feature type="domain" description="Immunoglobulin V-set" evidence="14">
    <location>
        <begin position="13"/>
        <end position="100"/>
    </location>
</feature>
<evidence type="ECO:0000313" key="16">
    <source>
        <dbReference type="Proteomes" id="UP000269945"/>
    </source>
</evidence>
<dbReference type="InterPro" id="IPR036179">
    <property type="entry name" value="Ig-like_dom_sf"/>
</dbReference>
<evidence type="ECO:0000256" key="6">
    <source>
        <dbReference type="ARBA" id="ARBA00022989"/>
    </source>
</evidence>
<evidence type="ECO:0000256" key="12">
    <source>
        <dbReference type="SAM" id="MobiDB-lite"/>
    </source>
</evidence>
<keyword evidence="10" id="KW-0393">Immunoglobulin domain</keyword>
<keyword evidence="9" id="KW-0675">Receptor</keyword>
<dbReference type="Proteomes" id="UP000269945">
    <property type="component" value="Unassembled WGS sequence"/>
</dbReference>
<protein>
    <recommendedName>
        <fullName evidence="14">Immunoglobulin V-set domain-containing protein</fullName>
    </recommendedName>
</protein>
<dbReference type="InterPro" id="IPR050671">
    <property type="entry name" value="CD300_family_receptors"/>
</dbReference>
<dbReference type="EMBL" id="CYRY02044464">
    <property type="protein sequence ID" value="VCX39428.1"/>
    <property type="molecule type" value="Genomic_DNA"/>
</dbReference>
<keyword evidence="3 13" id="KW-0812">Transmembrane</keyword>